<evidence type="ECO:0000313" key="1">
    <source>
        <dbReference type="EMBL" id="KAK3077965.1"/>
    </source>
</evidence>
<dbReference type="Proteomes" id="UP001186974">
    <property type="component" value="Unassembled WGS sequence"/>
</dbReference>
<dbReference type="EMBL" id="JAWDJW010002330">
    <property type="protein sequence ID" value="KAK3077965.1"/>
    <property type="molecule type" value="Genomic_DNA"/>
</dbReference>
<gene>
    <name evidence="1" type="ORF">LTS18_008793</name>
</gene>
<evidence type="ECO:0000313" key="2">
    <source>
        <dbReference type="Proteomes" id="UP001186974"/>
    </source>
</evidence>
<protein>
    <submittedName>
        <fullName evidence="1">Uncharacterized protein</fullName>
    </submittedName>
</protein>
<reference evidence="1" key="1">
    <citation type="submission" date="2024-09" db="EMBL/GenBank/DDBJ databases">
        <title>Black Yeasts Isolated from many extreme environments.</title>
        <authorList>
            <person name="Coleine C."/>
            <person name="Stajich J.E."/>
            <person name="Selbmann L."/>
        </authorList>
    </citation>
    <scope>NUCLEOTIDE SEQUENCE</scope>
    <source>
        <strain evidence="1">CCFEE 5737</strain>
    </source>
</reference>
<sequence length="163" mass="17463">MTTRALGAAYALLAAAALILLENAMRNDKDGNHAASGMLLHANGSMSRRPSVSALTLPTYATTMRDFSAATALSCGAASIVFESFHTQGITFALNHDKWQWGITPEEEFPFGIILLVLVAGVAFNLLFLGTLRAQGTLSVSLLVLSSTLIRKLFLDFSVLNFL</sequence>
<organism evidence="1 2">
    <name type="scientific">Coniosporium uncinatum</name>
    <dbReference type="NCBI Taxonomy" id="93489"/>
    <lineage>
        <taxon>Eukaryota</taxon>
        <taxon>Fungi</taxon>
        <taxon>Dikarya</taxon>
        <taxon>Ascomycota</taxon>
        <taxon>Pezizomycotina</taxon>
        <taxon>Dothideomycetes</taxon>
        <taxon>Dothideomycetes incertae sedis</taxon>
        <taxon>Coniosporium</taxon>
    </lineage>
</organism>
<proteinExistence type="predicted"/>
<feature type="non-terminal residue" evidence="1">
    <location>
        <position position="163"/>
    </location>
</feature>
<accession>A0ACC3DMZ9</accession>
<comment type="caution">
    <text evidence="1">The sequence shown here is derived from an EMBL/GenBank/DDBJ whole genome shotgun (WGS) entry which is preliminary data.</text>
</comment>
<keyword evidence="2" id="KW-1185">Reference proteome</keyword>
<name>A0ACC3DMZ9_9PEZI</name>